<dbReference type="CDD" id="cd07067">
    <property type="entry name" value="HP_PGM_like"/>
    <property type="match status" value="1"/>
</dbReference>
<evidence type="ECO:0000313" key="1">
    <source>
        <dbReference type="EMBL" id="MDA3969662.1"/>
    </source>
</evidence>
<sequence>MNLIIVRHAKAQDRETCASDDLQRELVESGIKDSKKIAKYLSKRYKNIGLIVSSLALRSQQTAKYILEQYKNTAYVIDPQINPDSNIEGYIKYTEKHENIIIIGHEPNISEVLYKICKIKNVIIKKSCIIELKYKDNTWQLFGIKNIKDKND</sequence>
<dbReference type="Proteomes" id="UP001210261">
    <property type="component" value="Unassembled WGS sequence"/>
</dbReference>
<dbReference type="SUPFAM" id="SSF53254">
    <property type="entry name" value="Phosphoglycerate mutase-like"/>
    <property type="match status" value="1"/>
</dbReference>
<comment type="caution">
    <text evidence="1">The sequence shown here is derived from an EMBL/GenBank/DDBJ whole genome shotgun (WGS) entry which is preliminary data.</text>
</comment>
<organism evidence="1 2">
    <name type="scientific">Helicobacter ibis</name>
    <dbReference type="NCBI Taxonomy" id="2962633"/>
    <lineage>
        <taxon>Bacteria</taxon>
        <taxon>Pseudomonadati</taxon>
        <taxon>Campylobacterota</taxon>
        <taxon>Epsilonproteobacteria</taxon>
        <taxon>Campylobacterales</taxon>
        <taxon>Helicobacteraceae</taxon>
        <taxon>Helicobacter</taxon>
    </lineage>
</organism>
<evidence type="ECO:0000313" key="2">
    <source>
        <dbReference type="Proteomes" id="UP001210261"/>
    </source>
</evidence>
<keyword evidence="2" id="KW-1185">Reference proteome</keyword>
<dbReference type="InterPro" id="IPR029033">
    <property type="entry name" value="His_PPase_superfam"/>
</dbReference>
<dbReference type="RefSeq" id="WP_271022023.1">
    <property type="nucleotide sequence ID" value="NZ_JAQHXR010000008.1"/>
</dbReference>
<dbReference type="Pfam" id="PF00300">
    <property type="entry name" value="His_Phos_1"/>
    <property type="match status" value="1"/>
</dbReference>
<name>A0ABT4VG07_9HELI</name>
<protein>
    <submittedName>
        <fullName evidence="1">Histidine phosphatase family protein</fullName>
    </submittedName>
</protein>
<gene>
    <name evidence="1" type="ORF">PF021_08315</name>
</gene>
<accession>A0ABT4VG07</accession>
<reference evidence="1 2" key="1">
    <citation type="submission" date="2023-01" db="EMBL/GenBank/DDBJ databases">
        <title>Description of Helicobacter ibis sp. nov. isolated from faecal droppings of black-faced ibis (Theristicus melanopis).</title>
        <authorList>
            <person name="Lopez-Cantillo M."/>
            <person name="Vidal-Veuthey B."/>
            <person name="Mella A."/>
            <person name="De La Haba R."/>
            <person name="Collado L."/>
        </authorList>
    </citation>
    <scope>NUCLEOTIDE SEQUENCE [LARGE SCALE GENOMIC DNA]</scope>
    <source>
        <strain evidence="1 2">A82</strain>
    </source>
</reference>
<dbReference type="EMBL" id="JAQHXR010000008">
    <property type="protein sequence ID" value="MDA3969662.1"/>
    <property type="molecule type" value="Genomic_DNA"/>
</dbReference>
<proteinExistence type="predicted"/>
<dbReference type="InterPro" id="IPR013078">
    <property type="entry name" value="His_Pase_superF_clade-1"/>
</dbReference>
<dbReference type="Gene3D" id="3.40.50.1240">
    <property type="entry name" value="Phosphoglycerate mutase-like"/>
    <property type="match status" value="1"/>
</dbReference>